<accession>A0AAD9GK10</accession>
<dbReference type="Proteomes" id="UP001195914">
    <property type="component" value="Unassembled WGS sequence"/>
</dbReference>
<keyword evidence="3" id="KW-1185">Reference proteome</keyword>
<dbReference type="AlphaFoldDB" id="A0AAD9GK10"/>
<evidence type="ECO:0000313" key="2">
    <source>
        <dbReference type="EMBL" id="KAK1939850.1"/>
    </source>
</evidence>
<keyword evidence="1" id="KW-1133">Transmembrane helix</keyword>
<keyword evidence="1" id="KW-0812">Transmembrane</keyword>
<reference evidence="2" key="2">
    <citation type="submission" date="2021-05" db="EMBL/GenBank/DDBJ databases">
        <authorList>
            <person name="Pain A."/>
        </authorList>
    </citation>
    <scope>NUCLEOTIDE SEQUENCE</scope>
    <source>
        <strain evidence="2">1802A</strain>
    </source>
</reference>
<sequence>MFARLTQRLSRGAFGVTSPLRSTPNLCVIGKFPVEQHALFPPIGGVIARQSFGSYIENYYTTNHASTGFSSPLRKTFAFMIFVFQAVLTFGYLFHTNYYFTGKALPKPDSSTQLCSDSNYAESADHSTSERYINLIVTKLLHRTCKTVMY</sequence>
<evidence type="ECO:0000313" key="3">
    <source>
        <dbReference type="Proteomes" id="UP001195914"/>
    </source>
</evidence>
<comment type="caution">
    <text evidence="2">The sequence shown here is derived from an EMBL/GenBank/DDBJ whole genome shotgun (WGS) entry which is preliminary data.</text>
</comment>
<feature type="transmembrane region" description="Helical" evidence="1">
    <location>
        <begin position="77"/>
        <end position="95"/>
    </location>
</feature>
<proteinExistence type="predicted"/>
<reference evidence="2" key="1">
    <citation type="journal article" date="2014" name="Nucleic Acids Res.">
        <title>The evolutionary dynamics of variant antigen genes in Babesia reveal a history of genomic innovation underlying host-parasite interaction.</title>
        <authorList>
            <person name="Jackson A.P."/>
            <person name="Otto T.D."/>
            <person name="Darby A."/>
            <person name="Ramaprasad A."/>
            <person name="Xia D."/>
            <person name="Echaide I.E."/>
            <person name="Farber M."/>
            <person name="Gahlot S."/>
            <person name="Gamble J."/>
            <person name="Gupta D."/>
            <person name="Gupta Y."/>
            <person name="Jackson L."/>
            <person name="Malandrin L."/>
            <person name="Malas T.B."/>
            <person name="Moussa E."/>
            <person name="Nair M."/>
            <person name="Reid A.J."/>
            <person name="Sanders M."/>
            <person name="Sharma J."/>
            <person name="Tracey A."/>
            <person name="Quail M.A."/>
            <person name="Weir W."/>
            <person name="Wastling J.M."/>
            <person name="Hall N."/>
            <person name="Willadsen P."/>
            <person name="Lingelbach K."/>
            <person name="Shiels B."/>
            <person name="Tait A."/>
            <person name="Berriman M."/>
            <person name="Allred D.R."/>
            <person name="Pain A."/>
        </authorList>
    </citation>
    <scope>NUCLEOTIDE SEQUENCE</scope>
    <source>
        <strain evidence="2">1802A</strain>
    </source>
</reference>
<organism evidence="2 3">
    <name type="scientific">Babesia divergens</name>
    <dbReference type="NCBI Taxonomy" id="32595"/>
    <lineage>
        <taxon>Eukaryota</taxon>
        <taxon>Sar</taxon>
        <taxon>Alveolata</taxon>
        <taxon>Apicomplexa</taxon>
        <taxon>Aconoidasida</taxon>
        <taxon>Piroplasmida</taxon>
        <taxon>Babesiidae</taxon>
        <taxon>Babesia</taxon>
    </lineage>
</organism>
<gene>
    <name evidence="2" type="ORF">X943_003919</name>
</gene>
<protein>
    <submittedName>
        <fullName evidence="2">Uncharacterized protein</fullName>
    </submittedName>
</protein>
<evidence type="ECO:0000256" key="1">
    <source>
        <dbReference type="SAM" id="Phobius"/>
    </source>
</evidence>
<name>A0AAD9GK10_BABDI</name>
<dbReference type="EMBL" id="JAHBMH010000007">
    <property type="protein sequence ID" value="KAK1939850.1"/>
    <property type="molecule type" value="Genomic_DNA"/>
</dbReference>
<keyword evidence="1" id="KW-0472">Membrane</keyword>